<sequence length="410" mass="41599">MTGPAPGPAAARRKPPGDPRTWLSTAALLIALTALVVALAGSGDGEGPAPAAGTGPGSSPSPSPSSSASPSPSPSGTGDEPDADGGGDGRPTGVETGPLDPAPTGDAPTGAAVTDCPEPTVTVNDAESLQRALDEAGPGDSILLADGTYPGTFTASVPGTEQQPVFVCGGPGAVLDGEDIEGGYGFHLDGASHWRLIGFTVRNSQKGVMADRVTGAVIKGLTVQEIGDEAIHLRNFSSGNLVEGNTIRTTGLRREKFGEGIYIGSAESNWCSITDCEPDRSDHNIIRGNDIRDTTAESVDIKEGTTGGLVTGNTFDGARLTGGHSDSWVDVKGNDWVIENNTGTNSLEDGFQTHQVVDGWGTGNMFRGNTAHVNGPGHGFSLTPVEDNKVTCDNEVSGAAEGLANVDCSG</sequence>
<organism evidence="3 4">
    <name type="scientific">Streptomyces aidingensis</name>
    <dbReference type="NCBI Taxonomy" id="910347"/>
    <lineage>
        <taxon>Bacteria</taxon>
        <taxon>Bacillati</taxon>
        <taxon>Actinomycetota</taxon>
        <taxon>Actinomycetes</taxon>
        <taxon>Kitasatosporales</taxon>
        <taxon>Streptomycetaceae</taxon>
        <taxon>Streptomyces</taxon>
    </lineage>
</organism>
<evidence type="ECO:0000256" key="2">
    <source>
        <dbReference type="SAM" id="Phobius"/>
    </source>
</evidence>
<evidence type="ECO:0000313" key="3">
    <source>
        <dbReference type="EMBL" id="SFD16711.1"/>
    </source>
</evidence>
<dbReference type="RefSeq" id="WP_093840064.1">
    <property type="nucleotide sequence ID" value="NZ_FOLM01000010.1"/>
</dbReference>
<dbReference type="InterPro" id="IPR011050">
    <property type="entry name" value="Pectin_lyase_fold/virulence"/>
</dbReference>
<keyword evidence="2" id="KW-0812">Transmembrane</keyword>
<feature type="compositionally biased region" description="Low complexity" evidence="1">
    <location>
        <begin position="1"/>
        <end position="10"/>
    </location>
</feature>
<keyword evidence="4" id="KW-1185">Reference proteome</keyword>
<dbReference type="SMART" id="SM00710">
    <property type="entry name" value="PbH1"/>
    <property type="match status" value="7"/>
</dbReference>
<dbReference type="STRING" id="910347.SAMN05421773_110252"/>
<name>A0A1I1Q3K0_9ACTN</name>
<dbReference type="InterPro" id="IPR006626">
    <property type="entry name" value="PbH1"/>
</dbReference>
<dbReference type="OrthoDB" id="264773at2"/>
<keyword evidence="2" id="KW-0472">Membrane</keyword>
<proteinExistence type="predicted"/>
<accession>A0A1I1Q3K0</accession>
<evidence type="ECO:0000256" key="1">
    <source>
        <dbReference type="SAM" id="MobiDB-lite"/>
    </source>
</evidence>
<dbReference type="AlphaFoldDB" id="A0A1I1Q3K0"/>
<gene>
    <name evidence="3" type="ORF">SAMN05421773_110252</name>
</gene>
<feature type="compositionally biased region" description="Low complexity" evidence="1">
    <location>
        <begin position="41"/>
        <end position="78"/>
    </location>
</feature>
<dbReference type="Gene3D" id="2.160.20.10">
    <property type="entry name" value="Single-stranded right-handed beta-helix, Pectin lyase-like"/>
    <property type="match status" value="1"/>
</dbReference>
<evidence type="ECO:0000313" key="4">
    <source>
        <dbReference type="Proteomes" id="UP000199207"/>
    </source>
</evidence>
<reference evidence="3 4" key="1">
    <citation type="submission" date="2016-10" db="EMBL/GenBank/DDBJ databases">
        <authorList>
            <person name="de Groot N.N."/>
        </authorList>
    </citation>
    <scope>NUCLEOTIDE SEQUENCE [LARGE SCALE GENOMIC DNA]</scope>
    <source>
        <strain evidence="3 4">CGMCC 4.5739</strain>
    </source>
</reference>
<dbReference type="SUPFAM" id="SSF51126">
    <property type="entry name" value="Pectin lyase-like"/>
    <property type="match status" value="1"/>
</dbReference>
<keyword evidence="2" id="KW-1133">Transmembrane helix</keyword>
<protein>
    <submittedName>
        <fullName evidence="3">Right handed beta helix region</fullName>
    </submittedName>
</protein>
<feature type="region of interest" description="Disordered" evidence="1">
    <location>
        <begin position="1"/>
        <end position="21"/>
    </location>
</feature>
<feature type="compositionally biased region" description="Low complexity" evidence="1">
    <location>
        <begin position="91"/>
        <end position="115"/>
    </location>
</feature>
<dbReference type="InterPro" id="IPR012334">
    <property type="entry name" value="Pectin_lyas_fold"/>
</dbReference>
<feature type="transmembrane region" description="Helical" evidence="2">
    <location>
        <begin position="21"/>
        <end position="41"/>
    </location>
</feature>
<dbReference type="EMBL" id="FOLM01000010">
    <property type="protein sequence ID" value="SFD16711.1"/>
    <property type="molecule type" value="Genomic_DNA"/>
</dbReference>
<feature type="region of interest" description="Disordered" evidence="1">
    <location>
        <begin position="41"/>
        <end position="119"/>
    </location>
</feature>
<dbReference type="Proteomes" id="UP000199207">
    <property type="component" value="Unassembled WGS sequence"/>
</dbReference>